<proteinExistence type="predicted"/>
<evidence type="ECO:0000313" key="2">
    <source>
        <dbReference type="Proteomes" id="UP001205105"/>
    </source>
</evidence>
<sequence length="171" mass="19034">MALLRTAGAWGSSEVHSGRGSGVLLRTTSEVAALQQIKEQLEAQSRPAVRSHLGVQLHQEWWLIGGATPAALEQQQQDEAIDSSPINRLVRARRLQPASLRVYDFEQHAWVQQHALTRFPPELPVSRWAVASLLNKMKKKESSIFLVRPCPFLGASQHWAEQCQEPACPAS</sequence>
<keyword evidence="2" id="KW-1185">Reference proteome</keyword>
<accession>A0AAD5H0J0</accession>
<comment type="caution">
    <text evidence="1">The sequence shown here is derived from an EMBL/GenBank/DDBJ whole genome shotgun (WGS) entry which is preliminary data.</text>
</comment>
<organism evidence="1 2">
    <name type="scientific">Chlorella ohadii</name>
    <dbReference type="NCBI Taxonomy" id="2649997"/>
    <lineage>
        <taxon>Eukaryota</taxon>
        <taxon>Viridiplantae</taxon>
        <taxon>Chlorophyta</taxon>
        <taxon>core chlorophytes</taxon>
        <taxon>Trebouxiophyceae</taxon>
        <taxon>Chlorellales</taxon>
        <taxon>Chlorellaceae</taxon>
        <taxon>Chlorella clade</taxon>
        <taxon>Chlorella</taxon>
    </lineage>
</organism>
<dbReference type="EMBL" id="JADXDR010000100">
    <property type="protein sequence ID" value="KAI7839494.1"/>
    <property type="molecule type" value="Genomic_DNA"/>
</dbReference>
<name>A0AAD5H0J0_9CHLO</name>
<protein>
    <submittedName>
        <fullName evidence="1">Uncharacterized protein</fullName>
    </submittedName>
</protein>
<gene>
    <name evidence="1" type="ORF">COHA_006761</name>
</gene>
<evidence type="ECO:0000313" key="1">
    <source>
        <dbReference type="EMBL" id="KAI7839494.1"/>
    </source>
</evidence>
<dbReference type="AlphaFoldDB" id="A0AAD5H0J0"/>
<dbReference type="Proteomes" id="UP001205105">
    <property type="component" value="Unassembled WGS sequence"/>
</dbReference>
<reference evidence="1" key="1">
    <citation type="submission" date="2020-11" db="EMBL/GenBank/DDBJ databases">
        <title>Chlorella ohadii genome sequencing and assembly.</title>
        <authorList>
            <person name="Murik O."/>
            <person name="Treves H."/>
            <person name="Kedem I."/>
            <person name="Shotland Y."/>
            <person name="Kaplan A."/>
        </authorList>
    </citation>
    <scope>NUCLEOTIDE SEQUENCE</scope>
    <source>
        <strain evidence="1">1</strain>
    </source>
</reference>